<name>A0A6U9LS57_OXYMA</name>
<reference evidence="1" key="1">
    <citation type="submission" date="2021-01" db="EMBL/GenBank/DDBJ databases">
        <authorList>
            <person name="Corre E."/>
            <person name="Pelletier E."/>
            <person name="Niang G."/>
            <person name="Scheremetjew M."/>
            <person name="Finn R."/>
            <person name="Kale V."/>
            <person name="Holt S."/>
            <person name="Cochrane G."/>
            <person name="Meng A."/>
            <person name="Brown T."/>
            <person name="Cohen L."/>
        </authorList>
    </citation>
    <scope>NUCLEOTIDE SEQUENCE</scope>
    <source>
        <strain evidence="1">CCMP1795</strain>
    </source>
</reference>
<accession>A0A6U9LS57</accession>
<gene>
    <name evidence="1" type="ORF">OMAR00292_LOCUS6407</name>
</gene>
<evidence type="ECO:0000313" key="1">
    <source>
        <dbReference type="EMBL" id="CAE0621314.1"/>
    </source>
</evidence>
<organism evidence="1">
    <name type="scientific">Oxyrrhis marina</name>
    <name type="common">Dinoflagellate</name>
    <dbReference type="NCBI Taxonomy" id="2969"/>
    <lineage>
        <taxon>Eukaryota</taxon>
        <taxon>Sar</taxon>
        <taxon>Alveolata</taxon>
        <taxon>Dinophyceae</taxon>
        <taxon>Oxyrrhinales</taxon>
        <taxon>Oxyrrhinaceae</taxon>
        <taxon>Oxyrrhis</taxon>
    </lineage>
</organism>
<sequence length="188" mass="20502">MADGEASKEPGTGVWFVAHHDSLKECSGELMHYVRTTLHRAQEICSAVQEAERVSAEAARFTASIVAMPNMTVPDAASPRLELPADASERPAGPQMSGQIRHSVMWVQQLLEFVAVAESPTLVELGQSLHQTRPTARDAIAQVTQSFVDKKADDHSAAEQPAQEHVFRHEALQAVLAQRRALRTGNFG</sequence>
<proteinExistence type="predicted"/>
<protein>
    <submittedName>
        <fullName evidence="1">Uncharacterized protein</fullName>
    </submittedName>
</protein>
<dbReference type="EMBL" id="HBIT01012164">
    <property type="protein sequence ID" value="CAE0621314.1"/>
    <property type="molecule type" value="Transcribed_RNA"/>
</dbReference>
<dbReference type="AlphaFoldDB" id="A0A6U9LS57"/>